<proteinExistence type="predicted"/>
<dbReference type="eggNOG" id="COG3386">
    <property type="taxonomic scope" value="Bacteria"/>
</dbReference>
<feature type="chain" id="PRO_5001499748" description="Lipoprotein" evidence="1">
    <location>
        <begin position="27"/>
        <end position="607"/>
    </location>
</feature>
<evidence type="ECO:0008006" key="4">
    <source>
        <dbReference type="Google" id="ProtNLM"/>
    </source>
</evidence>
<dbReference type="SUPFAM" id="SSF75011">
    <property type="entry name" value="3-carboxy-cis,cis-mucoante lactonizing enzyme"/>
    <property type="match status" value="1"/>
</dbReference>
<keyword evidence="3" id="KW-1185">Reference proteome</keyword>
<dbReference type="Proteomes" id="UP000019678">
    <property type="component" value="Unassembled WGS sequence"/>
</dbReference>
<name>A0A017SXP9_9BACT</name>
<dbReference type="InterPro" id="IPR011042">
    <property type="entry name" value="6-blade_b-propeller_TolB-like"/>
</dbReference>
<comment type="caution">
    <text evidence="2">The sequence shown here is derived from an EMBL/GenBank/DDBJ whole genome shotgun (WGS) entry which is preliminary data.</text>
</comment>
<evidence type="ECO:0000313" key="3">
    <source>
        <dbReference type="Proteomes" id="UP000019678"/>
    </source>
</evidence>
<dbReference type="OrthoDB" id="111868at2"/>
<protein>
    <recommendedName>
        <fullName evidence="4">Lipoprotein</fullName>
    </recommendedName>
</protein>
<organism evidence="2 3">
    <name type="scientific">Chondromyces apiculatus DSM 436</name>
    <dbReference type="NCBI Taxonomy" id="1192034"/>
    <lineage>
        <taxon>Bacteria</taxon>
        <taxon>Pseudomonadati</taxon>
        <taxon>Myxococcota</taxon>
        <taxon>Polyangia</taxon>
        <taxon>Polyangiales</taxon>
        <taxon>Polyangiaceae</taxon>
        <taxon>Chondromyces</taxon>
    </lineage>
</organism>
<evidence type="ECO:0000313" key="2">
    <source>
        <dbReference type="EMBL" id="EYF01400.1"/>
    </source>
</evidence>
<dbReference type="AlphaFoldDB" id="A0A017SXP9"/>
<reference evidence="2 3" key="1">
    <citation type="submission" date="2013-05" db="EMBL/GenBank/DDBJ databases">
        <title>Genome assembly of Chondromyces apiculatus DSM 436.</title>
        <authorList>
            <person name="Sharma G."/>
            <person name="Khatri I."/>
            <person name="Kaur C."/>
            <person name="Mayilraj S."/>
            <person name="Subramanian S."/>
        </authorList>
    </citation>
    <scope>NUCLEOTIDE SEQUENCE [LARGE SCALE GENOMIC DNA]</scope>
    <source>
        <strain evidence="2 3">DSM 436</strain>
    </source>
</reference>
<keyword evidence="1" id="KW-0732">Signal</keyword>
<evidence type="ECO:0000256" key="1">
    <source>
        <dbReference type="SAM" id="SignalP"/>
    </source>
</evidence>
<dbReference type="EMBL" id="ASRX01000082">
    <property type="protein sequence ID" value="EYF01400.1"/>
    <property type="molecule type" value="Genomic_DNA"/>
</dbReference>
<feature type="signal peptide" evidence="1">
    <location>
        <begin position="1"/>
        <end position="26"/>
    </location>
</feature>
<dbReference type="STRING" id="1192034.CAP_8331"/>
<sequence>MIPRSSPARRLRGLAMIALLASTAPGCVDGPAEIMIVLESDLAVPKDIEQVSIEIVTGGEVQFASDFPTAGDALQLPATLGVVVHDPTALVTFRATALKGGVPRVTRQAVTRATEGAVGMLRLPLSWFCDGVVCPGGEANPADLQTCHEGACVPAFVPPADLPDYAPEDVFGGGDGSGDGTCFSVTDCFALPVPRFLDAATCRSVGVRADLATAVQTEGDGVCNQQGCFVPLPASMLSTALAEDTSLALPTRICDRTGTTQALGVAQSTSCGPWAQPHPLCGPWAPTAGPALDPVAPVTLAAGQRHPQALVLHGEHVYWTNAGSGAADGEIKRTRREGGTPERLASDQIRPAGLTVIDPGGGDALRVAWLSEGERSIFSVPVGSGLDPLLLPRLLAEREGTRGALAQQGGRIHWTTSLGFVMALPVGGGAPEAFNLDAQDPTAIVAVADAVLWLDRTNRRIWARAGSNAPAPVVFTEGNAGILAADATHVYWTVPGTLGSTDGKVMRARWQGGNDGTTQEIAGGEDYPYAIAVGGAEVYWTTWGQGRIRSTLTGGGTPKTLATGEPHPMAISVDASHVYWLSAGTSGAAFADGALRRVSRGAQSVSP</sequence>
<gene>
    <name evidence="2" type="ORF">CAP_8331</name>
</gene>
<accession>A0A017SXP9</accession>
<dbReference type="Gene3D" id="2.120.10.30">
    <property type="entry name" value="TolB, C-terminal domain"/>
    <property type="match status" value="1"/>
</dbReference>